<dbReference type="InterPro" id="IPR008620">
    <property type="entry name" value="FixH"/>
</dbReference>
<evidence type="ECO:0000313" key="2">
    <source>
        <dbReference type="EMBL" id="SDB50479.1"/>
    </source>
</evidence>
<dbReference type="AlphaFoldDB" id="A0A1G6DZ70"/>
<feature type="transmembrane region" description="Helical" evidence="1">
    <location>
        <begin position="21"/>
        <end position="44"/>
    </location>
</feature>
<dbReference type="STRING" id="665467.SAMN02982931_03930"/>
<evidence type="ECO:0000256" key="1">
    <source>
        <dbReference type="SAM" id="Phobius"/>
    </source>
</evidence>
<keyword evidence="3" id="KW-1185">Reference proteome</keyword>
<keyword evidence="1" id="KW-1133">Transmembrane helix</keyword>
<keyword evidence="1" id="KW-0812">Transmembrane</keyword>
<dbReference type="OrthoDB" id="1495896at2"/>
<dbReference type="RefSeq" id="WP_090879113.1">
    <property type="nucleotide sequence ID" value="NZ_FMXQ01000009.1"/>
</dbReference>
<dbReference type="InterPro" id="IPR018037">
    <property type="entry name" value="FixH_proteobacterial"/>
</dbReference>
<gene>
    <name evidence="2" type="ORF">SAMN02982931_03930</name>
</gene>
<reference evidence="2 3" key="1">
    <citation type="submission" date="2016-10" db="EMBL/GenBank/DDBJ databases">
        <authorList>
            <person name="de Groot N.N."/>
        </authorList>
    </citation>
    <scope>NUCLEOTIDE SEQUENCE [LARGE SCALE GENOMIC DNA]</scope>
    <source>
        <strain evidence="2 3">ATCC 35022</strain>
    </source>
</reference>
<name>A0A1G6DZ70_9HYPH</name>
<dbReference type="Proteomes" id="UP000199071">
    <property type="component" value="Unassembled WGS sequence"/>
</dbReference>
<dbReference type="PIRSF" id="PIRSF011386">
    <property type="entry name" value="FixH"/>
    <property type="match status" value="1"/>
</dbReference>
<sequence>MNLRLPQVSSTGEWRLTGRSVFLMLVGFFGFVTIVNIAMIQAAISTFGGLDTPSSYQAGLDFKSEEAAAAAQRALGWTVDGELTSDGDAETLTVDIVDKTGAPVSGVIVDARLVHPVDARRDVSFVLDPTGPGHYRGMAVAHAGYWRLDIDVTREGEKLFHSRNRVLVH</sequence>
<dbReference type="Pfam" id="PF05751">
    <property type="entry name" value="FixH"/>
    <property type="match status" value="1"/>
</dbReference>
<proteinExistence type="predicted"/>
<dbReference type="EMBL" id="FMXQ01000009">
    <property type="protein sequence ID" value="SDB50479.1"/>
    <property type="molecule type" value="Genomic_DNA"/>
</dbReference>
<accession>A0A1G6DZ70</accession>
<evidence type="ECO:0000313" key="3">
    <source>
        <dbReference type="Proteomes" id="UP000199071"/>
    </source>
</evidence>
<protein>
    <submittedName>
        <fullName evidence="2">Nitrogen fixation protein FixH</fullName>
    </submittedName>
</protein>
<organism evidence="2 3">
    <name type="scientific">Bauldia litoralis</name>
    <dbReference type="NCBI Taxonomy" id="665467"/>
    <lineage>
        <taxon>Bacteria</taxon>
        <taxon>Pseudomonadati</taxon>
        <taxon>Pseudomonadota</taxon>
        <taxon>Alphaproteobacteria</taxon>
        <taxon>Hyphomicrobiales</taxon>
        <taxon>Kaistiaceae</taxon>
        <taxon>Bauldia</taxon>
    </lineage>
</organism>
<keyword evidence="1" id="KW-0472">Membrane</keyword>